<dbReference type="EMBL" id="GEDC01023226">
    <property type="protein sequence ID" value="JAS14072.1"/>
    <property type="molecule type" value="Transcribed_RNA"/>
</dbReference>
<evidence type="ECO:0000256" key="1">
    <source>
        <dbReference type="SAM" id="Phobius"/>
    </source>
</evidence>
<reference evidence="2" key="1">
    <citation type="submission" date="2015-12" db="EMBL/GenBank/DDBJ databases">
        <title>De novo transcriptome assembly of four potential Pierce s Disease insect vectors from Arizona vineyards.</title>
        <authorList>
            <person name="Tassone E.E."/>
        </authorList>
    </citation>
    <scope>NUCLEOTIDE SEQUENCE</scope>
</reference>
<name>A0A1B6CKX1_9HEMI</name>
<keyword evidence="1" id="KW-0812">Transmembrane</keyword>
<dbReference type="AlphaFoldDB" id="A0A1B6CKX1"/>
<keyword evidence="1" id="KW-1133">Transmembrane helix</keyword>
<proteinExistence type="predicted"/>
<protein>
    <submittedName>
        <fullName evidence="2">Uncharacterized protein</fullName>
    </submittedName>
</protein>
<accession>A0A1B6CKX1</accession>
<feature type="non-terminal residue" evidence="2">
    <location>
        <position position="1"/>
    </location>
</feature>
<gene>
    <name evidence="2" type="ORF">g.7801</name>
</gene>
<evidence type="ECO:0000313" key="2">
    <source>
        <dbReference type="EMBL" id="JAS14072.1"/>
    </source>
</evidence>
<organism evidence="2">
    <name type="scientific">Clastoptera arizonana</name>
    <name type="common">Arizona spittle bug</name>
    <dbReference type="NCBI Taxonomy" id="38151"/>
    <lineage>
        <taxon>Eukaryota</taxon>
        <taxon>Metazoa</taxon>
        <taxon>Ecdysozoa</taxon>
        <taxon>Arthropoda</taxon>
        <taxon>Hexapoda</taxon>
        <taxon>Insecta</taxon>
        <taxon>Pterygota</taxon>
        <taxon>Neoptera</taxon>
        <taxon>Paraneoptera</taxon>
        <taxon>Hemiptera</taxon>
        <taxon>Auchenorrhyncha</taxon>
        <taxon>Cercopoidea</taxon>
        <taxon>Clastopteridae</taxon>
        <taxon>Clastoptera</taxon>
    </lineage>
</organism>
<feature type="transmembrane region" description="Helical" evidence="1">
    <location>
        <begin position="62"/>
        <end position="83"/>
    </location>
</feature>
<keyword evidence="1" id="KW-0472">Membrane</keyword>
<sequence>LMKECEGCSVKIVNGPKIIQEKTKRKQKLEKAHKSKYCSWISGPMKAFSSLVDMSILTNPPFFMFAIANLCYFTALYIPFVYVGRHAEENVCLFLSILSSQWTSWAWPNSRVPSDWCYSSVE</sequence>